<evidence type="ECO:0000259" key="6">
    <source>
        <dbReference type="Pfam" id="PF00501"/>
    </source>
</evidence>
<dbReference type="PANTHER" id="PTHR24096:SF149">
    <property type="entry name" value="AMP-BINDING DOMAIN-CONTAINING PROTEIN-RELATED"/>
    <property type="match status" value="1"/>
</dbReference>
<dbReference type="Gene3D" id="3.40.50.980">
    <property type="match status" value="1"/>
</dbReference>
<evidence type="ECO:0000313" key="7">
    <source>
        <dbReference type="EMBL" id="MCI23746.1"/>
    </source>
</evidence>
<keyword evidence="5" id="KW-0732">Signal</keyword>
<evidence type="ECO:0000256" key="5">
    <source>
        <dbReference type="SAM" id="SignalP"/>
    </source>
</evidence>
<dbReference type="EMBL" id="LXQA010137634">
    <property type="protein sequence ID" value="MCI23746.1"/>
    <property type="molecule type" value="Genomic_DNA"/>
</dbReference>
<feature type="signal peptide" evidence="5">
    <location>
        <begin position="1"/>
        <end position="18"/>
    </location>
</feature>
<dbReference type="GO" id="GO:0005777">
    <property type="term" value="C:peroxisome"/>
    <property type="evidence" value="ECO:0007669"/>
    <property type="project" value="TreeGrafter"/>
</dbReference>
<feature type="chain" id="PRO_5017447098" description="4-coumarate--CoA ligase" evidence="5">
    <location>
        <begin position="19"/>
        <end position="98"/>
    </location>
</feature>
<dbReference type="Pfam" id="PF00501">
    <property type="entry name" value="AMP-binding"/>
    <property type="match status" value="1"/>
</dbReference>
<protein>
    <recommendedName>
        <fullName evidence="2">4-coumarate--CoA ligase</fullName>
        <ecNumber evidence="2">6.2.1.12</ecNumber>
    </recommendedName>
</protein>
<dbReference type="PANTHER" id="PTHR24096">
    <property type="entry name" value="LONG-CHAIN-FATTY-ACID--COA LIGASE"/>
    <property type="match status" value="1"/>
</dbReference>
<sequence length="98" mass="10508">MFHIYGLSLFAAGLLSLGSTIVVMRKFDIDEVVRVIDKYNVTHFPVVPPMVSALTAKAKGVNGSKLKSLRQVSCGAAPLSAGVINGFVRAFPNVDFIQ</sequence>
<dbReference type="AlphaFoldDB" id="A0A392QJL6"/>
<evidence type="ECO:0000256" key="3">
    <source>
        <dbReference type="ARBA" id="ARBA00022598"/>
    </source>
</evidence>
<keyword evidence="3 7" id="KW-0436">Ligase</keyword>
<dbReference type="InterPro" id="IPR000873">
    <property type="entry name" value="AMP-dep_synth/lig_dom"/>
</dbReference>
<feature type="domain" description="AMP-dependent synthetase/ligase" evidence="6">
    <location>
        <begin position="1"/>
        <end position="93"/>
    </location>
</feature>
<comment type="similarity">
    <text evidence="1">Belongs to the ATP-dependent AMP-binding enzyme family.</text>
</comment>
<evidence type="ECO:0000256" key="4">
    <source>
        <dbReference type="ARBA" id="ARBA00034252"/>
    </source>
</evidence>
<dbReference type="GO" id="GO:0016207">
    <property type="term" value="F:4-coumarate-CoA ligase activity"/>
    <property type="evidence" value="ECO:0007669"/>
    <property type="project" value="UniProtKB-EC"/>
</dbReference>
<organism evidence="7 8">
    <name type="scientific">Trifolium medium</name>
    <dbReference type="NCBI Taxonomy" id="97028"/>
    <lineage>
        <taxon>Eukaryota</taxon>
        <taxon>Viridiplantae</taxon>
        <taxon>Streptophyta</taxon>
        <taxon>Embryophyta</taxon>
        <taxon>Tracheophyta</taxon>
        <taxon>Spermatophyta</taxon>
        <taxon>Magnoliopsida</taxon>
        <taxon>eudicotyledons</taxon>
        <taxon>Gunneridae</taxon>
        <taxon>Pentapetalae</taxon>
        <taxon>rosids</taxon>
        <taxon>fabids</taxon>
        <taxon>Fabales</taxon>
        <taxon>Fabaceae</taxon>
        <taxon>Papilionoideae</taxon>
        <taxon>50 kb inversion clade</taxon>
        <taxon>NPAAA clade</taxon>
        <taxon>Hologalegina</taxon>
        <taxon>IRL clade</taxon>
        <taxon>Trifolieae</taxon>
        <taxon>Trifolium</taxon>
    </lineage>
</organism>
<evidence type="ECO:0000256" key="1">
    <source>
        <dbReference type="ARBA" id="ARBA00006432"/>
    </source>
</evidence>
<comment type="catalytic activity">
    <reaction evidence="4">
        <text>(E)-4-coumarate + ATP + CoA = (E)-4-coumaroyl-CoA + AMP + diphosphate</text>
        <dbReference type="Rhea" id="RHEA:19641"/>
        <dbReference type="ChEBI" id="CHEBI:12876"/>
        <dbReference type="ChEBI" id="CHEBI:30616"/>
        <dbReference type="ChEBI" id="CHEBI:33019"/>
        <dbReference type="ChEBI" id="CHEBI:57287"/>
        <dbReference type="ChEBI" id="CHEBI:85008"/>
        <dbReference type="ChEBI" id="CHEBI:456215"/>
        <dbReference type="EC" id="6.2.1.12"/>
    </reaction>
    <physiologicalReaction direction="left-to-right" evidence="4">
        <dbReference type="Rhea" id="RHEA:19642"/>
    </physiologicalReaction>
</comment>
<dbReference type="Proteomes" id="UP000265520">
    <property type="component" value="Unassembled WGS sequence"/>
</dbReference>
<comment type="caution">
    <text evidence="7">The sequence shown here is derived from an EMBL/GenBank/DDBJ whole genome shotgun (WGS) entry which is preliminary data.</text>
</comment>
<dbReference type="EC" id="6.2.1.12" evidence="2"/>
<feature type="non-terminal residue" evidence="7">
    <location>
        <position position="98"/>
    </location>
</feature>
<keyword evidence="8" id="KW-1185">Reference proteome</keyword>
<reference evidence="7 8" key="1">
    <citation type="journal article" date="2018" name="Front. Plant Sci.">
        <title>Red Clover (Trifolium pratense) and Zigzag Clover (T. medium) - A Picture of Genomic Similarities and Differences.</title>
        <authorList>
            <person name="Dluhosova J."/>
            <person name="Istvanek J."/>
            <person name="Nedelnik J."/>
            <person name="Repkova J."/>
        </authorList>
    </citation>
    <scope>NUCLEOTIDE SEQUENCE [LARGE SCALE GENOMIC DNA]</scope>
    <source>
        <strain evidence="8">cv. 10/8</strain>
        <tissue evidence="7">Leaf</tissue>
    </source>
</reference>
<evidence type="ECO:0000313" key="8">
    <source>
        <dbReference type="Proteomes" id="UP000265520"/>
    </source>
</evidence>
<dbReference type="SUPFAM" id="SSF56801">
    <property type="entry name" value="Acetyl-CoA synthetase-like"/>
    <property type="match status" value="1"/>
</dbReference>
<name>A0A392QJL6_9FABA</name>
<accession>A0A392QJL6</accession>
<proteinExistence type="inferred from homology"/>
<dbReference type="GO" id="GO:0006744">
    <property type="term" value="P:ubiquinone biosynthetic process"/>
    <property type="evidence" value="ECO:0007669"/>
    <property type="project" value="TreeGrafter"/>
</dbReference>
<evidence type="ECO:0000256" key="2">
    <source>
        <dbReference type="ARBA" id="ARBA00012959"/>
    </source>
</evidence>